<reference evidence="3 4" key="1">
    <citation type="submission" date="2019-07" db="EMBL/GenBank/DDBJ databases">
        <title>Georgenia wutianyii sp. nov. and Georgenia *** sp. nov. isolated from plateau pika (Ochotona curzoniae) in the Qinghai-Tibet plateau of China.</title>
        <authorList>
            <person name="Tian Z."/>
        </authorList>
    </citation>
    <scope>NUCLEOTIDE SEQUENCE [LARGE SCALE GENOMIC DNA]</scope>
    <source>
        <strain evidence="3 4">Z446</strain>
    </source>
</reference>
<dbReference type="SUPFAM" id="SSF50249">
    <property type="entry name" value="Nucleic acid-binding proteins"/>
    <property type="match status" value="1"/>
</dbReference>
<evidence type="ECO:0008006" key="5">
    <source>
        <dbReference type="Google" id="ProtNLM"/>
    </source>
</evidence>
<dbReference type="Pfam" id="PF12172">
    <property type="entry name" value="zf-ChsH2"/>
    <property type="match status" value="1"/>
</dbReference>
<keyword evidence="4" id="KW-1185">Reference proteome</keyword>
<dbReference type="InterPro" id="IPR002878">
    <property type="entry name" value="ChsH2_C"/>
</dbReference>
<dbReference type="Pfam" id="PF01796">
    <property type="entry name" value="OB_ChsH2_C"/>
    <property type="match status" value="1"/>
</dbReference>
<evidence type="ECO:0000313" key="4">
    <source>
        <dbReference type="Proteomes" id="UP000318693"/>
    </source>
</evidence>
<dbReference type="RefSeq" id="WP_143417268.1">
    <property type="nucleotide sequence ID" value="NZ_VJXR01000007.1"/>
</dbReference>
<protein>
    <recommendedName>
        <fullName evidence="5">Zn-ribbon domain-containing OB-fold protein</fullName>
    </recommendedName>
</protein>
<dbReference type="PANTHER" id="PTHR34075">
    <property type="entry name" value="BLR3430 PROTEIN"/>
    <property type="match status" value="1"/>
</dbReference>
<gene>
    <name evidence="3" type="ORF">FJ693_04120</name>
</gene>
<dbReference type="Proteomes" id="UP000318693">
    <property type="component" value="Unassembled WGS sequence"/>
</dbReference>
<accession>A0A552WVA8</accession>
<feature type="domain" description="ChsH2 rubredoxin-like zinc ribbon" evidence="2">
    <location>
        <begin position="20"/>
        <end position="51"/>
    </location>
</feature>
<evidence type="ECO:0000259" key="1">
    <source>
        <dbReference type="Pfam" id="PF01796"/>
    </source>
</evidence>
<dbReference type="Gene3D" id="6.10.30.10">
    <property type="match status" value="1"/>
</dbReference>
<dbReference type="EMBL" id="VJXR01000007">
    <property type="protein sequence ID" value="TRW46687.1"/>
    <property type="molecule type" value="Genomic_DNA"/>
</dbReference>
<evidence type="ECO:0000313" key="3">
    <source>
        <dbReference type="EMBL" id="TRW46687.1"/>
    </source>
</evidence>
<comment type="caution">
    <text evidence="3">The sequence shown here is derived from an EMBL/GenBank/DDBJ whole genome shotgun (WGS) entry which is preliminary data.</text>
</comment>
<dbReference type="AlphaFoldDB" id="A0A552WVA8"/>
<feature type="domain" description="ChsH2 C-terminal OB-fold" evidence="1">
    <location>
        <begin position="58"/>
        <end position="119"/>
    </location>
</feature>
<evidence type="ECO:0000259" key="2">
    <source>
        <dbReference type="Pfam" id="PF12172"/>
    </source>
</evidence>
<dbReference type="InterPro" id="IPR012340">
    <property type="entry name" value="NA-bd_OB-fold"/>
</dbReference>
<organism evidence="3 4">
    <name type="scientific">Georgenia yuyongxinii</name>
    <dbReference type="NCBI Taxonomy" id="2589797"/>
    <lineage>
        <taxon>Bacteria</taxon>
        <taxon>Bacillati</taxon>
        <taxon>Actinomycetota</taxon>
        <taxon>Actinomycetes</taxon>
        <taxon>Micrococcales</taxon>
        <taxon>Bogoriellaceae</taxon>
        <taxon>Georgenia</taxon>
    </lineage>
</organism>
<dbReference type="PANTHER" id="PTHR34075:SF5">
    <property type="entry name" value="BLR3430 PROTEIN"/>
    <property type="match status" value="1"/>
</dbReference>
<dbReference type="InterPro" id="IPR022002">
    <property type="entry name" value="ChsH2_Znr"/>
</dbReference>
<name>A0A552WVA8_9MICO</name>
<proteinExistence type="predicted"/>
<sequence length="140" mass="15481">MSETLPYPDVETTADSKRFWEELAHGRITLPWCNTCDTYVWFPRPLCPRCLTVVNAERTLAGEGDVYSFSIVHRAAPGFTVDRPYVFAYITLDDGPTVLSNVVGDDALDVSIGDRVRLVAPPQPVKSGALRFVRVGAAKH</sequence>
<dbReference type="InterPro" id="IPR052513">
    <property type="entry name" value="Thioester_dehydratase-like"/>
</dbReference>